<dbReference type="AlphaFoldDB" id="A0A6J6QUD9"/>
<protein>
    <submittedName>
        <fullName evidence="1">Unannotated protein</fullName>
    </submittedName>
</protein>
<dbReference type="EMBL" id="CAEZYB010000140">
    <property type="protein sequence ID" value="CAB4712638.1"/>
    <property type="molecule type" value="Genomic_DNA"/>
</dbReference>
<reference evidence="1" key="1">
    <citation type="submission" date="2020-05" db="EMBL/GenBank/DDBJ databases">
        <authorList>
            <person name="Chiriac C."/>
            <person name="Salcher M."/>
            <person name="Ghai R."/>
            <person name="Kavagutti S V."/>
        </authorList>
    </citation>
    <scope>NUCLEOTIDE SEQUENCE</scope>
</reference>
<evidence type="ECO:0000313" key="1">
    <source>
        <dbReference type="EMBL" id="CAB4712638.1"/>
    </source>
</evidence>
<accession>A0A6J6QUD9</accession>
<gene>
    <name evidence="1" type="ORF">UFOPK2646_01054</name>
</gene>
<proteinExistence type="predicted"/>
<organism evidence="1">
    <name type="scientific">freshwater metagenome</name>
    <dbReference type="NCBI Taxonomy" id="449393"/>
    <lineage>
        <taxon>unclassified sequences</taxon>
        <taxon>metagenomes</taxon>
        <taxon>ecological metagenomes</taxon>
    </lineage>
</organism>
<sequence length="42" mass="4534">MSDAPAIANKSRTQINEWTIPAKAIAAPHPIAAKVIARPWNL</sequence>
<name>A0A6J6QUD9_9ZZZZ</name>